<sequence>MFTIYEHEPLHLFKNYEKASIDFPNTNIYLDEVLSAFPEFGLETTYKESLTFIQKRAFQLASLGIKTTEKVMVYKSSAVDTYWLACAISYLGAVPVMTSAHLPSTIIDTFFERLEDAWLIYDDETKDKVNLLKEKNKSKAISVQEIQKQVETVTPLVSLNPNEISYMTHTSGTTGIPKLIAHSANSMGWRTAFQKSIFSKMEETGLLAFHISPVHSRFNIGISSLMSLGFPYLAIKDPSIPNIENLLQRFKPIGIETHPNNFVQWSTLAKAHPELFENTRYYHSTFDAINKETMATFLKTNREKNAIYLQIYGQSECGPAIVRKHTLESLPGMNIRNMGIGFEHFTKARIATNNGTLLPTNTAGNIQLYSKGRALTYFKEDDRFQENVYDEWWDTGDYGLINDKGELLLHDRQIDLVETVESTLAIEDYLLDHLPFLEEVVIIRDNHGYPQPIIAITDGELFQEELWFKAIENLPHLNEPIMMEYDKIPRTATMKVQRRALEQLLFN</sequence>
<feature type="domain" description="AMP-dependent synthetase/ligase" evidence="1">
    <location>
        <begin position="43"/>
        <end position="377"/>
    </location>
</feature>
<protein>
    <recommendedName>
        <fullName evidence="1">AMP-dependent synthetase/ligase domain-containing protein</fullName>
    </recommendedName>
</protein>
<accession>D0BJV0</accession>
<evidence type="ECO:0000313" key="2">
    <source>
        <dbReference type="EMBL" id="EEW93353.1"/>
    </source>
</evidence>
<dbReference type="InterPro" id="IPR042099">
    <property type="entry name" value="ANL_N_sf"/>
</dbReference>
<comment type="caution">
    <text evidence="2">The sequence shown here is derived from an EMBL/GenBank/DDBJ whole genome shotgun (WGS) entry which is preliminary data.</text>
</comment>
<dbReference type="HOGENOM" id="CLU_000022_74_1_9"/>
<evidence type="ECO:0000313" key="3">
    <source>
        <dbReference type="Proteomes" id="UP000002939"/>
    </source>
</evidence>
<reference evidence="2" key="1">
    <citation type="submission" date="2009-09" db="EMBL/GenBank/DDBJ databases">
        <authorList>
            <consortium name="The Broad Institute Genome Sequencing Platform"/>
            <person name="Ward D."/>
            <person name="Feldgarden M."/>
            <person name="Earl A."/>
            <person name="Young S.K."/>
            <person name="Zeng Q."/>
            <person name="Koehrsen M."/>
            <person name="Alvarado L."/>
            <person name="Berlin A."/>
            <person name="Bochicchio J."/>
            <person name="Borenstein D."/>
            <person name="Chapman S.B."/>
            <person name="Chen Z."/>
            <person name="Engels R."/>
            <person name="Freedman E."/>
            <person name="Gellesch M."/>
            <person name="Goldberg J."/>
            <person name="Griggs A."/>
            <person name="Gujja S."/>
            <person name="Heilman E."/>
            <person name="Heiman D."/>
            <person name="Hepburn T."/>
            <person name="Howarth C."/>
            <person name="Jen D."/>
            <person name="Larson L."/>
            <person name="Lewis B."/>
            <person name="Mehta T."/>
            <person name="Park D."/>
            <person name="Pearson M."/>
            <person name="Roberts A."/>
            <person name="Saif S."/>
            <person name="Shea T."/>
            <person name="Shenoy N."/>
            <person name="Sisk P."/>
            <person name="Stolte C."/>
            <person name="Sykes S."/>
            <person name="Thomson T."/>
            <person name="Walk T."/>
            <person name="White J."/>
            <person name="Yandava C."/>
            <person name="Sibley C.D."/>
            <person name="Field T.R."/>
            <person name="Grinwis M."/>
            <person name="Eshaghurshan C.S."/>
            <person name="Surette M.G."/>
            <person name="Haas B."/>
            <person name="Nusbaum C."/>
            <person name="Birren B."/>
        </authorList>
    </citation>
    <scope>NUCLEOTIDE SEQUENCE [LARGE SCALE GENOMIC DNA]</scope>
    <source>
        <strain evidence="2">ATCC 700633</strain>
    </source>
</reference>
<dbReference type="PROSITE" id="PS00455">
    <property type="entry name" value="AMP_BINDING"/>
    <property type="match status" value="1"/>
</dbReference>
<dbReference type="STRING" id="626369.HMPREF0446_00235"/>
<dbReference type="InterPro" id="IPR050237">
    <property type="entry name" value="ATP-dep_AMP-bd_enzyme"/>
</dbReference>
<reference evidence="2" key="2">
    <citation type="submission" date="2011-10" db="EMBL/GenBank/DDBJ databases">
        <title>The Genome Sequence of Granulicatella elegans ATCC 700633.</title>
        <authorList>
            <consortium name="The Broad Institute Genome Sequencing Platform"/>
            <consortium name="The Broad Institute Genome Sequencing Center for Infectious Disease"/>
            <person name="Earl A."/>
            <person name="Ward D."/>
            <person name="Feldgarden M."/>
            <person name="Gevers D."/>
            <person name="Sibley C.D."/>
            <person name="Field T.R."/>
            <person name="Grinwis M."/>
            <person name="Eshaghurshan C.S."/>
            <person name="Surette M.G."/>
            <person name="Young S.K."/>
            <person name="Zeng Q."/>
            <person name="Gargeya S."/>
            <person name="Fitzgerald M."/>
            <person name="Haas B."/>
            <person name="Abouelleil A."/>
            <person name="Alvarado L."/>
            <person name="Arachchi H.M."/>
            <person name="Berlin A."/>
            <person name="Brown A."/>
            <person name="Chapman S.B."/>
            <person name="Chen Z."/>
            <person name="Dunbar C."/>
            <person name="Freedman E."/>
            <person name="Gearin G."/>
            <person name="Goldberg J."/>
            <person name="Griggs A."/>
            <person name="Gujja S."/>
            <person name="Heiman D."/>
            <person name="Howarth C."/>
            <person name="Larson L."/>
            <person name="Lui A."/>
            <person name="MacDonald P.J.P."/>
            <person name="Montmayeur A."/>
            <person name="Murphy C."/>
            <person name="Neiman D."/>
            <person name="Pearson M."/>
            <person name="Priest M."/>
            <person name="Roberts A."/>
            <person name="Saif S."/>
            <person name="Shea T."/>
            <person name="Shenoy N."/>
            <person name="Sisk P."/>
            <person name="Stolte C."/>
            <person name="Sykes S."/>
            <person name="Wortman J."/>
            <person name="Nusbaum C."/>
            <person name="Birren B."/>
        </authorList>
    </citation>
    <scope>NUCLEOTIDE SEQUENCE [LARGE SCALE GENOMIC DNA]</scope>
    <source>
        <strain evidence="2">ATCC 700633</strain>
    </source>
</reference>
<organism evidence="2 3">
    <name type="scientific">Granulicatella elegans ATCC 700633</name>
    <dbReference type="NCBI Taxonomy" id="626369"/>
    <lineage>
        <taxon>Bacteria</taxon>
        <taxon>Bacillati</taxon>
        <taxon>Bacillota</taxon>
        <taxon>Bacilli</taxon>
        <taxon>Lactobacillales</taxon>
        <taxon>Carnobacteriaceae</taxon>
        <taxon>Granulicatella</taxon>
    </lineage>
</organism>
<dbReference type="Gene3D" id="3.40.50.12780">
    <property type="entry name" value="N-terminal domain of ligase-like"/>
    <property type="match status" value="1"/>
</dbReference>
<dbReference type="OrthoDB" id="9778383at2"/>
<dbReference type="PANTHER" id="PTHR43767:SF1">
    <property type="entry name" value="NONRIBOSOMAL PEPTIDE SYNTHASE PES1 (EUROFUNG)-RELATED"/>
    <property type="match status" value="1"/>
</dbReference>
<dbReference type="eggNOG" id="COG0318">
    <property type="taxonomic scope" value="Bacteria"/>
</dbReference>
<dbReference type="Pfam" id="PF00501">
    <property type="entry name" value="AMP-binding"/>
    <property type="match status" value="1"/>
</dbReference>
<evidence type="ECO:0000259" key="1">
    <source>
        <dbReference type="Pfam" id="PF00501"/>
    </source>
</evidence>
<dbReference type="PANTHER" id="PTHR43767">
    <property type="entry name" value="LONG-CHAIN-FATTY-ACID--COA LIGASE"/>
    <property type="match status" value="1"/>
</dbReference>
<name>D0BJV0_9LACT</name>
<dbReference type="SUPFAM" id="SSF56801">
    <property type="entry name" value="Acetyl-CoA synthetase-like"/>
    <property type="match status" value="1"/>
</dbReference>
<dbReference type="InterPro" id="IPR020845">
    <property type="entry name" value="AMP-binding_CS"/>
</dbReference>
<dbReference type="InterPro" id="IPR000873">
    <property type="entry name" value="AMP-dep_synth/lig_dom"/>
</dbReference>
<dbReference type="EMBL" id="ACRF02000014">
    <property type="protein sequence ID" value="EEW93353.1"/>
    <property type="molecule type" value="Genomic_DNA"/>
</dbReference>
<keyword evidence="3" id="KW-1185">Reference proteome</keyword>
<dbReference type="AlphaFoldDB" id="D0BJV0"/>
<proteinExistence type="predicted"/>
<gene>
    <name evidence="2" type="ORF">HMPREF0446_00235</name>
</gene>
<dbReference type="Proteomes" id="UP000002939">
    <property type="component" value="Unassembled WGS sequence"/>
</dbReference>
<dbReference type="RefSeq" id="WP_006702509.1">
    <property type="nucleotide sequence ID" value="NZ_KI391971.1"/>
</dbReference>